<dbReference type="InterPro" id="IPR052018">
    <property type="entry name" value="PHP_domain"/>
</dbReference>
<dbReference type="OrthoDB" id="9804333at2"/>
<sequence>MVYADLHTHSTASDGHLAPRDLVHEAKTIGLGVLALTDHDTVAGIAEAQSAASEAELGFVPGVECTVHYNGHGIHLLGYGFDPSDEALTRHFDRYATARIERAQAIVEKLQSACGIAITWEDVQHQVPKGDGVVARPHIAAALQEIGAIESVGDAFDTYLGDDKPAYVPLPEVEAAWMIDQIHEAGGITAIAHPGHWLPGRILRGLIEAGLDALECVHPSHDASLEAYYRNRARANDLLVTGGSDFHGPLHATARGVGHTGLSRRAWERIAAACT</sequence>
<organism evidence="2 3">
    <name type="scientific">Longimonas halophila</name>
    <dbReference type="NCBI Taxonomy" id="1469170"/>
    <lineage>
        <taxon>Bacteria</taxon>
        <taxon>Pseudomonadati</taxon>
        <taxon>Rhodothermota</taxon>
        <taxon>Rhodothermia</taxon>
        <taxon>Rhodothermales</taxon>
        <taxon>Salisaetaceae</taxon>
        <taxon>Longimonas</taxon>
    </lineage>
</organism>
<dbReference type="InterPro" id="IPR003141">
    <property type="entry name" value="Pol/His_phosphatase_N"/>
</dbReference>
<comment type="caution">
    <text evidence="2">The sequence shown here is derived from an EMBL/GenBank/DDBJ whole genome shotgun (WGS) entry which is preliminary data.</text>
</comment>
<gene>
    <name evidence="2" type="ORF">CRI93_14595</name>
</gene>
<dbReference type="EMBL" id="PDEP01000020">
    <property type="protein sequence ID" value="PEN04792.1"/>
    <property type="molecule type" value="Genomic_DNA"/>
</dbReference>
<evidence type="ECO:0000313" key="2">
    <source>
        <dbReference type="EMBL" id="PEN04792.1"/>
    </source>
</evidence>
<keyword evidence="3" id="KW-1185">Reference proteome</keyword>
<reference evidence="2 3" key="1">
    <citation type="submission" date="2017-10" db="EMBL/GenBank/DDBJ databases">
        <title>Draft genome of Longimonas halophila.</title>
        <authorList>
            <person name="Goh K.M."/>
            <person name="Shamsir M.S."/>
            <person name="Lim S.W."/>
        </authorList>
    </citation>
    <scope>NUCLEOTIDE SEQUENCE [LARGE SCALE GENOMIC DNA]</scope>
    <source>
        <strain evidence="2 3">KCTC 42399</strain>
    </source>
</reference>
<dbReference type="Pfam" id="PF02811">
    <property type="entry name" value="PHP"/>
    <property type="match status" value="1"/>
</dbReference>
<feature type="domain" description="Polymerase/histidinol phosphatase N-terminal" evidence="1">
    <location>
        <begin position="4"/>
        <end position="69"/>
    </location>
</feature>
<dbReference type="SUPFAM" id="SSF89550">
    <property type="entry name" value="PHP domain-like"/>
    <property type="match status" value="1"/>
</dbReference>
<proteinExistence type="predicted"/>
<dbReference type="RefSeq" id="WP_098063399.1">
    <property type="nucleotide sequence ID" value="NZ_PDEP01000020.1"/>
</dbReference>
<dbReference type="InterPro" id="IPR004013">
    <property type="entry name" value="PHP_dom"/>
</dbReference>
<evidence type="ECO:0000313" key="3">
    <source>
        <dbReference type="Proteomes" id="UP000221024"/>
    </source>
</evidence>
<dbReference type="Proteomes" id="UP000221024">
    <property type="component" value="Unassembled WGS sequence"/>
</dbReference>
<dbReference type="InterPro" id="IPR016195">
    <property type="entry name" value="Pol/histidinol_Pase-like"/>
</dbReference>
<dbReference type="AlphaFoldDB" id="A0A2H3P1S6"/>
<dbReference type="CDD" id="cd07438">
    <property type="entry name" value="PHP_HisPPase_AMP"/>
    <property type="match status" value="1"/>
</dbReference>
<dbReference type="PANTHER" id="PTHR42924">
    <property type="entry name" value="EXONUCLEASE"/>
    <property type="match status" value="1"/>
</dbReference>
<dbReference type="Gene3D" id="1.10.150.650">
    <property type="match status" value="1"/>
</dbReference>
<accession>A0A2H3P1S6</accession>
<dbReference type="SMART" id="SM00481">
    <property type="entry name" value="POLIIIAc"/>
    <property type="match status" value="1"/>
</dbReference>
<dbReference type="GO" id="GO:0035312">
    <property type="term" value="F:5'-3' DNA exonuclease activity"/>
    <property type="evidence" value="ECO:0007669"/>
    <property type="project" value="TreeGrafter"/>
</dbReference>
<dbReference type="GO" id="GO:0004534">
    <property type="term" value="F:5'-3' RNA exonuclease activity"/>
    <property type="evidence" value="ECO:0007669"/>
    <property type="project" value="TreeGrafter"/>
</dbReference>
<dbReference type="PANTHER" id="PTHR42924:SF3">
    <property type="entry name" value="POLYMERASE_HISTIDINOL PHOSPHATASE N-TERMINAL DOMAIN-CONTAINING PROTEIN"/>
    <property type="match status" value="1"/>
</dbReference>
<protein>
    <recommendedName>
        <fullName evidence="1">Polymerase/histidinol phosphatase N-terminal domain-containing protein</fullName>
    </recommendedName>
</protein>
<evidence type="ECO:0000259" key="1">
    <source>
        <dbReference type="SMART" id="SM00481"/>
    </source>
</evidence>
<name>A0A2H3P1S6_9BACT</name>
<dbReference type="Gene3D" id="3.20.20.140">
    <property type="entry name" value="Metal-dependent hydrolases"/>
    <property type="match status" value="1"/>
</dbReference>